<sequence>MKEIMSDIALCEALSGLFVDDDIDYRSIVRVARTFPTTHVEKVLFEWVAPVCYINMLAPDSAVWSGFERDALWAEIQCLLAVEAGARLPRRLLIRIRSFYLRRLFADEWRKLSALLAEKG</sequence>
<organism evidence="2 3">
    <name type="scientific">Aeromonas salmonicida subsp. salmonicida 01-B526</name>
    <dbReference type="NCBI Taxonomy" id="1076135"/>
    <lineage>
        <taxon>Bacteria</taxon>
        <taxon>Pseudomonadati</taxon>
        <taxon>Pseudomonadota</taxon>
        <taxon>Gammaproteobacteria</taxon>
        <taxon>Aeromonadales</taxon>
        <taxon>Aeromonadaceae</taxon>
        <taxon>Aeromonas</taxon>
    </lineage>
</organism>
<evidence type="ECO:0000313" key="2">
    <source>
        <dbReference type="EMBL" id="EHI52609.1"/>
    </source>
</evidence>
<name>A0ABP2N0Y4_AERSS</name>
<dbReference type="Proteomes" id="UP000006428">
    <property type="component" value="Unassembled WGS sequence"/>
</dbReference>
<evidence type="ECO:0000313" key="3">
    <source>
        <dbReference type="Proteomes" id="UP000006428"/>
    </source>
</evidence>
<dbReference type="RefSeq" id="WP_005314527.1">
    <property type="nucleotide sequence ID" value="NZ_AGVO01000037.1"/>
</dbReference>
<comment type="caution">
    <text evidence="2">The sequence shown here is derived from an EMBL/GenBank/DDBJ whole genome shotgun (WGS) entry which is preliminary data.</text>
</comment>
<dbReference type="EMBL" id="AGVO01000037">
    <property type="protein sequence ID" value="EHI52609.1"/>
    <property type="molecule type" value="Genomic_DNA"/>
</dbReference>
<dbReference type="Pfam" id="PF23296">
    <property type="entry name" value="DUF7079"/>
    <property type="match status" value="1"/>
</dbReference>
<protein>
    <recommendedName>
        <fullName evidence="1">DUF7079 domain-containing protein</fullName>
    </recommendedName>
</protein>
<accession>A0ABP2N0Y4</accession>
<feature type="domain" description="DUF7079" evidence="1">
    <location>
        <begin position="8"/>
        <end position="114"/>
    </location>
</feature>
<evidence type="ECO:0000259" key="1">
    <source>
        <dbReference type="Pfam" id="PF23296"/>
    </source>
</evidence>
<keyword evidence="3" id="KW-1185">Reference proteome</keyword>
<reference evidence="2 3" key="1">
    <citation type="journal article" date="2012" name="Front. Microbiol.">
        <title>Draft Genome Sequence of the Virulent Strain 01-B526 of the Fish Pathogen Aeromonas salmonicida.</title>
        <authorList>
            <person name="Charette S.J."/>
            <person name="Brochu F."/>
            <person name="Boyle B."/>
            <person name="Filion G."/>
            <person name="Tanaka K.H."/>
            <person name="Derome N."/>
        </authorList>
    </citation>
    <scope>NUCLEOTIDE SEQUENCE [LARGE SCALE GENOMIC DNA]</scope>
    <source>
        <strain evidence="2 3">01-B526</strain>
    </source>
</reference>
<proteinExistence type="predicted"/>
<gene>
    <name evidence="2" type="ORF">IYQ_10202</name>
</gene>
<dbReference type="InterPro" id="IPR055507">
    <property type="entry name" value="DUF7079"/>
</dbReference>